<evidence type="ECO:0000256" key="1">
    <source>
        <dbReference type="ARBA" id="ARBA00004377"/>
    </source>
</evidence>
<gene>
    <name evidence="14" type="ORF">AY555_10350</name>
</gene>
<keyword evidence="8 9" id="KW-0472">Membrane</keyword>
<dbReference type="InterPro" id="IPR006144">
    <property type="entry name" value="Secretion_HlyD_CS"/>
</dbReference>
<feature type="transmembrane region" description="Helical" evidence="9">
    <location>
        <begin position="57"/>
        <end position="75"/>
    </location>
</feature>
<dbReference type="PROSITE" id="PS00543">
    <property type="entry name" value="HLYD_FAMILY"/>
    <property type="match status" value="1"/>
</dbReference>
<dbReference type="PANTHER" id="PTHR30386">
    <property type="entry name" value="MEMBRANE FUSION SUBUNIT OF EMRAB-TOLC MULTIDRUG EFFLUX PUMP"/>
    <property type="match status" value="1"/>
</dbReference>
<dbReference type="InterPro" id="IPR058781">
    <property type="entry name" value="HH_AprE-like"/>
</dbReference>
<evidence type="ECO:0000256" key="9">
    <source>
        <dbReference type="RuleBase" id="RU365093"/>
    </source>
</evidence>
<keyword evidence="10" id="KW-0175">Coiled coil</keyword>
<protein>
    <recommendedName>
        <fullName evidence="9">Membrane fusion protein (MFP) family protein</fullName>
    </recommendedName>
</protein>
<dbReference type="KEGG" id="hjo:AY555_10350"/>
<dbReference type="PANTHER" id="PTHR30386:SF17">
    <property type="entry name" value="ALKALINE PROTEASE SECRETION PROTEIN APRE"/>
    <property type="match status" value="1"/>
</dbReference>
<evidence type="ECO:0000256" key="7">
    <source>
        <dbReference type="ARBA" id="ARBA00022989"/>
    </source>
</evidence>
<dbReference type="OrthoDB" id="9810980at2"/>
<reference evidence="14 15" key="1">
    <citation type="submission" date="2016-02" db="EMBL/GenBank/DDBJ databases">
        <title>Complete Genome of H5569, the type strain of the newly described species Haematospirillium jordaniae.</title>
        <authorList>
            <person name="Nicholson A.C."/>
            <person name="Humrighouse B.W."/>
            <person name="Loparov V."/>
            <person name="McQuiston J.R."/>
        </authorList>
    </citation>
    <scope>NUCLEOTIDE SEQUENCE [LARGE SCALE GENOMIC DNA]</scope>
    <source>
        <strain evidence="14 15">H5569</strain>
        <plasmid evidence="15">Plasmid unnamed 2</plasmid>
    </source>
</reference>
<evidence type="ECO:0000256" key="3">
    <source>
        <dbReference type="ARBA" id="ARBA00022448"/>
    </source>
</evidence>
<sequence length="475" mass="52197">MNAVNNPSPVPPKDQLGPAPVPALEAPPSVPVVAAPGGGGSGGVVDAFETPMQPARIGWIVVGLFFGVLGTWSAVAPLASAVVAPGTVVVESNRKAIQHLEGGIVSEILVRDGDVVQGGDVLLRLEQTQAKANADMLMNQYYNHRAVEARLQAELEGYEQIEFPADLLSVAWKQSAIQGILDGQVRQFDERRRSLDNQVSILQARIEQYHQEIEGLKVQKKSGDRQVAIYKDELVGLRELYEKGWYPRTRILSMEREVARLQGDIGAQVASVARAEKGIGEAELQIIQTRQRFKEEAVSQLRDIQQQLADLRERGTVATNILERTEIKASQDGVVQNLKVHTVAGVVRPGETLMEIVPEKDRLVIDAEVSPVDIDSVHAGQEAEVRFSSFQSRSIPTITGTVLTVSADRLIDERMGIPYYTVRVEVPETELVKLGDNRLQAGMPAEVLIQTGERTVLDYFIRPLRDSMTRAMVEK</sequence>
<dbReference type="NCBIfam" id="TIGR01843">
    <property type="entry name" value="type_I_hlyD"/>
    <property type="match status" value="1"/>
</dbReference>
<dbReference type="Pfam" id="PF26002">
    <property type="entry name" value="Beta-barrel_AprE"/>
    <property type="match status" value="1"/>
</dbReference>
<name>A0A143DGB8_9PROT</name>
<keyword evidence="6 9" id="KW-0812">Transmembrane</keyword>
<dbReference type="InterPro" id="IPR010129">
    <property type="entry name" value="T1SS_HlyD"/>
</dbReference>
<dbReference type="InterPro" id="IPR050739">
    <property type="entry name" value="MFP"/>
</dbReference>
<evidence type="ECO:0000256" key="6">
    <source>
        <dbReference type="ARBA" id="ARBA00022692"/>
    </source>
</evidence>
<comment type="subcellular location">
    <subcellularLocation>
        <location evidence="1 9">Cell inner membrane</location>
        <topology evidence="1 9">Single-pass membrane protein</topology>
    </subcellularLocation>
</comment>
<dbReference type="Pfam" id="PF25994">
    <property type="entry name" value="HH_AprE"/>
    <property type="match status" value="1"/>
</dbReference>
<evidence type="ECO:0000256" key="4">
    <source>
        <dbReference type="ARBA" id="ARBA00022475"/>
    </source>
</evidence>
<keyword evidence="14" id="KW-0614">Plasmid</keyword>
<evidence type="ECO:0000259" key="13">
    <source>
        <dbReference type="Pfam" id="PF26002"/>
    </source>
</evidence>
<evidence type="ECO:0000256" key="2">
    <source>
        <dbReference type="ARBA" id="ARBA00009477"/>
    </source>
</evidence>
<dbReference type="Gene3D" id="2.40.30.170">
    <property type="match status" value="1"/>
</dbReference>
<evidence type="ECO:0000256" key="8">
    <source>
        <dbReference type="ARBA" id="ARBA00023136"/>
    </source>
</evidence>
<evidence type="ECO:0000256" key="10">
    <source>
        <dbReference type="SAM" id="Coils"/>
    </source>
</evidence>
<comment type="similarity">
    <text evidence="2 9">Belongs to the membrane fusion protein (MFP) (TC 8.A.1) family.</text>
</comment>
<accession>A0A143DGB8</accession>
<dbReference type="PRINTS" id="PR01490">
    <property type="entry name" value="RTXTOXIND"/>
</dbReference>
<geneLocation type="plasmid" evidence="14 15">
    <name>unnamed 2</name>
</geneLocation>
<dbReference type="GO" id="GO:0009306">
    <property type="term" value="P:protein secretion"/>
    <property type="evidence" value="ECO:0007669"/>
    <property type="project" value="InterPro"/>
</dbReference>
<dbReference type="GeneID" id="53317550"/>
<evidence type="ECO:0000313" key="14">
    <source>
        <dbReference type="EMBL" id="AMW35771.1"/>
    </source>
</evidence>
<dbReference type="RefSeq" id="WP_066137044.1">
    <property type="nucleotide sequence ID" value="NZ_CP014527.1"/>
</dbReference>
<feature type="domain" description="AprE-like beta-barrel" evidence="13">
    <location>
        <begin position="363"/>
        <end position="452"/>
    </location>
</feature>
<evidence type="ECO:0000256" key="5">
    <source>
        <dbReference type="ARBA" id="ARBA00022519"/>
    </source>
</evidence>
<keyword evidence="15" id="KW-1185">Reference proteome</keyword>
<dbReference type="GO" id="GO:0005886">
    <property type="term" value="C:plasma membrane"/>
    <property type="evidence" value="ECO:0007669"/>
    <property type="project" value="UniProtKB-SubCell"/>
</dbReference>
<dbReference type="Proteomes" id="UP000076066">
    <property type="component" value="Plasmid unnamed 2"/>
</dbReference>
<feature type="domain" description="AprE-like long alpha-helical hairpin" evidence="12">
    <location>
        <begin position="130"/>
        <end position="319"/>
    </location>
</feature>
<organism evidence="14 15">
    <name type="scientific">Haematospirillum jordaniae</name>
    <dbReference type="NCBI Taxonomy" id="1549855"/>
    <lineage>
        <taxon>Bacteria</taxon>
        <taxon>Pseudomonadati</taxon>
        <taxon>Pseudomonadota</taxon>
        <taxon>Alphaproteobacteria</taxon>
        <taxon>Rhodospirillales</taxon>
        <taxon>Novispirillaceae</taxon>
        <taxon>Haematospirillum</taxon>
    </lineage>
</organism>
<dbReference type="InterPro" id="IPR058982">
    <property type="entry name" value="Beta-barrel_AprE"/>
</dbReference>
<evidence type="ECO:0000313" key="15">
    <source>
        <dbReference type="Proteomes" id="UP000076066"/>
    </source>
</evidence>
<keyword evidence="4 9" id="KW-1003">Cell membrane</keyword>
<keyword evidence="7 9" id="KW-1133">Transmembrane helix</keyword>
<evidence type="ECO:0000256" key="11">
    <source>
        <dbReference type="SAM" id="MobiDB-lite"/>
    </source>
</evidence>
<keyword evidence="5 9" id="KW-0997">Cell inner membrane</keyword>
<feature type="region of interest" description="Disordered" evidence="11">
    <location>
        <begin position="1"/>
        <end position="22"/>
    </location>
</feature>
<proteinExistence type="inferred from homology"/>
<keyword evidence="3 9" id="KW-0813">Transport</keyword>
<feature type="coiled-coil region" evidence="10">
    <location>
        <begin position="192"/>
        <end position="219"/>
    </location>
</feature>
<dbReference type="EMBL" id="CP014527">
    <property type="protein sequence ID" value="AMW35771.1"/>
    <property type="molecule type" value="Genomic_DNA"/>
</dbReference>
<evidence type="ECO:0000259" key="12">
    <source>
        <dbReference type="Pfam" id="PF25994"/>
    </source>
</evidence>
<dbReference type="AlphaFoldDB" id="A0A143DGB8"/>